<dbReference type="PANTHER" id="PTHR32096">
    <property type="entry name" value="WRKY TRANSCRIPTION FACTOR 30-RELATED-RELATED"/>
    <property type="match status" value="1"/>
</dbReference>
<dbReference type="EMBL" id="JAGFBR010000013">
    <property type="protein sequence ID" value="KAH0456971.1"/>
    <property type="molecule type" value="Genomic_DNA"/>
</dbReference>
<evidence type="ECO:0000313" key="9">
    <source>
        <dbReference type="Proteomes" id="UP000775213"/>
    </source>
</evidence>
<feature type="region of interest" description="Disordered" evidence="6">
    <location>
        <begin position="75"/>
        <end position="96"/>
    </location>
</feature>
<comment type="subcellular location">
    <subcellularLocation>
        <location evidence="1">Nucleus</location>
    </subcellularLocation>
</comment>
<comment type="caution">
    <text evidence="8">The sequence shown here is derived from an EMBL/GenBank/DDBJ whole genome shotgun (WGS) entry which is preliminary data.</text>
</comment>
<dbReference type="Proteomes" id="UP000775213">
    <property type="component" value="Unassembled WGS sequence"/>
</dbReference>
<dbReference type="GO" id="GO:0005634">
    <property type="term" value="C:nucleus"/>
    <property type="evidence" value="ECO:0007669"/>
    <property type="project" value="UniProtKB-SubCell"/>
</dbReference>
<keyword evidence="2" id="KW-0805">Transcription regulation</keyword>
<name>A0AAV7GKG8_DENCH</name>
<gene>
    <name evidence="8" type="ORF">IEQ34_014878</name>
</gene>
<dbReference type="InterPro" id="IPR003657">
    <property type="entry name" value="WRKY_dom"/>
</dbReference>
<evidence type="ECO:0000256" key="3">
    <source>
        <dbReference type="ARBA" id="ARBA00023125"/>
    </source>
</evidence>
<protein>
    <recommendedName>
        <fullName evidence="7">WRKY domain-containing protein</fullName>
    </recommendedName>
</protein>
<dbReference type="InterPro" id="IPR044810">
    <property type="entry name" value="WRKY_plant"/>
</dbReference>
<dbReference type="InterPro" id="IPR036576">
    <property type="entry name" value="WRKY_dom_sf"/>
</dbReference>
<dbReference type="Gene3D" id="2.20.25.80">
    <property type="entry name" value="WRKY domain"/>
    <property type="match status" value="1"/>
</dbReference>
<dbReference type="GO" id="GO:0000976">
    <property type="term" value="F:transcription cis-regulatory region binding"/>
    <property type="evidence" value="ECO:0007669"/>
    <property type="project" value="TreeGrafter"/>
</dbReference>
<evidence type="ECO:0000256" key="2">
    <source>
        <dbReference type="ARBA" id="ARBA00023015"/>
    </source>
</evidence>
<feature type="compositionally biased region" description="Basic and acidic residues" evidence="6">
    <location>
        <begin position="17"/>
        <end position="30"/>
    </location>
</feature>
<dbReference type="SUPFAM" id="SSF118290">
    <property type="entry name" value="WRKY DNA-binding domain"/>
    <property type="match status" value="1"/>
</dbReference>
<dbReference type="PANTHER" id="PTHR32096:SF18">
    <property type="entry name" value="DISEASE RESISTANCE PROTEIN RRS1B-RELATED"/>
    <property type="match status" value="1"/>
</dbReference>
<dbReference type="AlphaFoldDB" id="A0AAV7GKG8"/>
<evidence type="ECO:0000256" key="5">
    <source>
        <dbReference type="ARBA" id="ARBA00023242"/>
    </source>
</evidence>
<evidence type="ECO:0000256" key="6">
    <source>
        <dbReference type="SAM" id="MobiDB-lite"/>
    </source>
</evidence>
<accession>A0AAV7GKG8</accession>
<evidence type="ECO:0000256" key="1">
    <source>
        <dbReference type="ARBA" id="ARBA00004123"/>
    </source>
</evidence>
<organism evidence="8 9">
    <name type="scientific">Dendrobium chrysotoxum</name>
    <name type="common">Orchid</name>
    <dbReference type="NCBI Taxonomy" id="161865"/>
    <lineage>
        <taxon>Eukaryota</taxon>
        <taxon>Viridiplantae</taxon>
        <taxon>Streptophyta</taxon>
        <taxon>Embryophyta</taxon>
        <taxon>Tracheophyta</taxon>
        <taxon>Spermatophyta</taxon>
        <taxon>Magnoliopsida</taxon>
        <taxon>Liliopsida</taxon>
        <taxon>Asparagales</taxon>
        <taxon>Orchidaceae</taxon>
        <taxon>Epidendroideae</taxon>
        <taxon>Malaxideae</taxon>
        <taxon>Dendrobiinae</taxon>
        <taxon>Dendrobium</taxon>
    </lineage>
</organism>
<sequence length="96" mass="10710">MTVEVSSEQTQMVESPVKGEEPVKLEETTGIRRRKSQAKKVVCIPAPTAAIGSLARKQVERSRTDPNMLVITYTSKNNHPWPTQRNAFAGSTRFQP</sequence>
<feature type="region of interest" description="Disordered" evidence="6">
    <location>
        <begin position="1"/>
        <end position="36"/>
    </location>
</feature>
<evidence type="ECO:0000313" key="8">
    <source>
        <dbReference type="EMBL" id="KAH0456971.1"/>
    </source>
</evidence>
<keyword evidence="5" id="KW-0539">Nucleus</keyword>
<feature type="compositionally biased region" description="Polar residues" evidence="6">
    <location>
        <begin position="75"/>
        <end position="86"/>
    </location>
</feature>
<dbReference type="GO" id="GO:0003700">
    <property type="term" value="F:DNA-binding transcription factor activity"/>
    <property type="evidence" value="ECO:0007669"/>
    <property type="project" value="InterPro"/>
</dbReference>
<proteinExistence type="predicted"/>
<keyword evidence="9" id="KW-1185">Reference proteome</keyword>
<reference evidence="8 9" key="1">
    <citation type="journal article" date="2021" name="Hortic Res">
        <title>Chromosome-scale assembly of the Dendrobium chrysotoxum genome enhances the understanding of orchid evolution.</title>
        <authorList>
            <person name="Zhang Y."/>
            <person name="Zhang G.Q."/>
            <person name="Zhang D."/>
            <person name="Liu X.D."/>
            <person name="Xu X.Y."/>
            <person name="Sun W.H."/>
            <person name="Yu X."/>
            <person name="Zhu X."/>
            <person name="Wang Z.W."/>
            <person name="Zhao X."/>
            <person name="Zhong W.Y."/>
            <person name="Chen H."/>
            <person name="Yin W.L."/>
            <person name="Huang T."/>
            <person name="Niu S.C."/>
            <person name="Liu Z.J."/>
        </authorList>
    </citation>
    <scope>NUCLEOTIDE SEQUENCE [LARGE SCALE GENOMIC DNA]</scope>
    <source>
        <strain evidence="8">Lindl</strain>
    </source>
</reference>
<keyword evidence="4" id="KW-0804">Transcription</keyword>
<feature type="domain" description="WRKY" evidence="7">
    <location>
        <begin position="43"/>
        <end position="82"/>
    </location>
</feature>
<evidence type="ECO:0000259" key="7">
    <source>
        <dbReference type="PROSITE" id="PS50811"/>
    </source>
</evidence>
<dbReference type="PROSITE" id="PS50811">
    <property type="entry name" value="WRKY"/>
    <property type="match status" value="1"/>
</dbReference>
<evidence type="ECO:0000256" key="4">
    <source>
        <dbReference type="ARBA" id="ARBA00023163"/>
    </source>
</evidence>
<feature type="compositionally biased region" description="Polar residues" evidence="6">
    <location>
        <begin position="1"/>
        <end position="13"/>
    </location>
</feature>
<keyword evidence="3" id="KW-0238">DNA-binding</keyword>